<dbReference type="InterPro" id="IPR003736">
    <property type="entry name" value="PAAI_dom"/>
</dbReference>
<dbReference type="SUPFAM" id="SSF54637">
    <property type="entry name" value="Thioesterase/thiol ester dehydrase-isomerase"/>
    <property type="match status" value="1"/>
</dbReference>
<dbReference type="AlphaFoldDB" id="A0A7T3ZXX2"/>
<dbReference type="PANTHER" id="PTHR43240:SF5">
    <property type="entry name" value="1,4-DIHYDROXY-2-NAPHTHOYL-COA THIOESTERASE 1"/>
    <property type="match status" value="1"/>
</dbReference>
<dbReference type="CDD" id="cd03443">
    <property type="entry name" value="PaaI_thioesterase"/>
    <property type="match status" value="1"/>
</dbReference>
<reference evidence="4 5" key="1">
    <citation type="submission" date="2020-12" db="EMBL/GenBank/DDBJ databases">
        <title>FDA dAtabase for Regulatory Grade micrObial Sequences (FDA-ARGOS): Supporting development and validation of Infectious Disease Dx tests.</title>
        <authorList>
            <person name="Sproer C."/>
            <person name="Gronow S."/>
            <person name="Severitt S."/>
            <person name="Schroder I."/>
            <person name="Tallon L."/>
            <person name="Sadzewicz L."/>
            <person name="Zhao X."/>
            <person name="Boylan J."/>
            <person name="Ott S."/>
            <person name="Bowen H."/>
            <person name="Vavikolanu K."/>
            <person name="Mehta A."/>
            <person name="Aluvathingal J."/>
            <person name="Nadendla S."/>
            <person name="Lowell S."/>
            <person name="Myers T."/>
            <person name="Yan Y."/>
            <person name="Sichtig H."/>
        </authorList>
    </citation>
    <scope>NUCLEOTIDE SEQUENCE [LARGE SCALE GENOMIC DNA]</scope>
    <source>
        <strain evidence="4 5">FDAARGOS_990</strain>
    </source>
</reference>
<dbReference type="RefSeq" id="WP_198498854.1">
    <property type="nucleotide sequence ID" value="NZ_CP065989.1"/>
</dbReference>
<dbReference type="InterPro" id="IPR006683">
    <property type="entry name" value="Thioestr_dom"/>
</dbReference>
<evidence type="ECO:0000313" key="4">
    <source>
        <dbReference type="EMBL" id="QQB13683.1"/>
    </source>
</evidence>
<organism evidence="4 5">
    <name type="scientific">Brevibacterium casei</name>
    <dbReference type="NCBI Taxonomy" id="33889"/>
    <lineage>
        <taxon>Bacteria</taxon>
        <taxon>Bacillati</taxon>
        <taxon>Actinomycetota</taxon>
        <taxon>Actinomycetes</taxon>
        <taxon>Micrococcales</taxon>
        <taxon>Brevibacteriaceae</taxon>
        <taxon>Brevibacterium</taxon>
    </lineage>
</organism>
<dbReference type="NCBIfam" id="TIGR00369">
    <property type="entry name" value="unchar_dom_1"/>
    <property type="match status" value="1"/>
</dbReference>
<dbReference type="GO" id="GO:0061522">
    <property type="term" value="F:1,4-dihydroxy-2-naphthoyl-CoA thioesterase activity"/>
    <property type="evidence" value="ECO:0007669"/>
    <property type="project" value="TreeGrafter"/>
</dbReference>
<evidence type="ECO:0000256" key="2">
    <source>
        <dbReference type="ARBA" id="ARBA00022801"/>
    </source>
</evidence>
<dbReference type="EMBL" id="CP065989">
    <property type="protein sequence ID" value="QQB13683.1"/>
    <property type="molecule type" value="Genomic_DNA"/>
</dbReference>
<accession>A0A7T3ZXX2</accession>
<feature type="domain" description="Thioesterase" evidence="3">
    <location>
        <begin position="62"/>
        <end position="137"/>
    </location>
</feature>
<dbReference type="Gene3D" id="3.10.129.10">
    <property type="entry name" value="Hotdog Thioesterase"/>
    <property type="match status" value="1"/>
</dbReference>
<sequence length="152" mass="15958">MVVPHVSLTAETTEDEAQGLLAQLNAQGAGGGLADRMGIAFTGIGFDWMSATVPVAGNTQPMGLFHGGGHVVLAESLASMHAFLTSGGKNVVGVDLNATHLRAMRGELVTGRAEVLHRGRTLMSHEVRMTDEEGRLLSVVRITNMILASKAQ</sequence>
<dbReference type="InterPro" id="IPR029069">
    <property type="entry name" value="HotDog_dom_sf"/>
</dbReference>
<dbReference type="Pfam" id="PF03061">
    <property type="entry name" value="4HBT"/>
    <property type="match status" value="1"/>
</dbReference>
<evidence type="ECO:0000313" key="5">
    <source>
        <dbReference type="Proteomes" id="UP000595374"/>
    </source>
</evidence>
<dbReference type="GO" id="GO:0005829">
    <property type="term" value="C:cytosol"/>
    <property type="evidence" value="ECO:0007669"/>
    <property type="project" value="TreeGrafter"/>
</dbReference>
<dbReference type="PANTHER" id="PTHR43240">
    <property type="entry name" value="1,4-DIHYDROXY-2-NAPHTHOYL-COA THIOESTERASE 1"/>
    <property type="match status" value="1"/>
</dbReference>
<gene>
    <name evidence="4" type="ORF">I6H47_12880</name>
</gene>
<evidence type="ECO:0000259" key="3">
    <source>
        <dbReference type="Pfam" id="PF03061"/>
    </source>
</evidence>
<protein>
    <submittedName>
        <fullName evidence="4">Hotdog fold thioesterase</fullName>
    </submittedName>
</protein>
<name>A0A7T3ZXX2_9MICO</name>
<keyword evidence="2" id="KW-0378">Hydrolase</keyword>
<dbReference type="Proteomes" id="UP000595374">
    <property type="component" value="Chromosome"/>
</dbReference>
<evidence type="ECO:0000256" key="1">
    <source>
        <dbReference type="ARBA" id="ARBA00008324"/>
    </source>
</evidence>
<comment type="similarity">
    <text evidence="1">Belongs to the thioesterase PaaI family.</text>
</comment>
<proteinExistence type="inferred from homology"/>